<dbReference type="Pfam" id="PF12395">
    <property type="entry name" value="DUF3658"/>
    <property type="match status" value="1"/>
</dbReference>
<dbReference type="EMBL" id="QRCT01000004">
    <property type="protein sequence ID" value="RDU25178.1"/>
    <property type="molecule type" value="Genomic_DNA"/>
</dbReference>
<feature type="domain" description="DUF1835" evidence="1">
    <location>
        <begin position="2"/>
        <end position="125"/>
    </location>
</feature>
<evidence type="ECO:0000259" key="2">
    <source>
        <dbReference type="Pfam" id="PF12395"/>
    </source>
</evidence>
<dbReference type="OrthoDB" id="1654031at2"/>
<reference evidence="3 4" key="1">
    <citation type="submission" date="2018-07" db="EMBL/GenBank/DDBJ databases">
        <title>Anaerosacharophilus polymeroproducens gen. nov. sp. nov., an anaerobic bacterium isolated from salt field.</title>
        <authorList>
            <person name="Kim W."/>
            <person name="Yang S.-H."/>
            <person name="Oh J."/>
            <person name="Lee J.-H."/>
            <person name="Kwon K.K."/>
        </authorList>
    </citation>
    <scope>NUCLEOTIDE SEQUENCE [LARGE SCALE GENOMIC DNA]</scope>
    <source>
        <strain evidence="3 4">MCWD5</strain>
    </source>
</reference>
<dbReference type="Pfam" id="PF08874">
    <property type="entry name" value="DUF1835"/>
    <property type="match status" value="1"/>
</dbReference>
<dbReference type="InterPro" id="IPR014973">
    <property type="entry name" value="DUF1835"/>
</dbReference>
<protein>
    <submittedName>
        <fullName evidence="3">DUF1835 domain-containing protein</fullName>
    </submittedName>
</protein>
<proteinExistence type="predicted"/>
<name>A0A371AZY5_9FIRM</name>
<evidence type="ECO:0000313" key="3">
    <source>
        <dbReference type="EMBL" id="RDU25178.1"/>
    </source>
</evidence>
<sequence>MIEILFGDSEAGAMKVAKNNTTDEVICLAFMLDIGDIKKAIDSNDRQDLIFSMYLQNGWCNRPDVLEELKMAGKIYINELNRLLEFLKKGESIRIWYSDSPYSLCGFYYLCNILTNYSNDVFTVKLPNYIQTSKNKMKDYSNWGEVSAEEFSKFLIYEKKMNIFEIKMYSDQWIKLVEDNSPLRAAINGFLIGVNEDFYDFLILRHLSTNPRKEARVIGDILGDNPLGVGDWWFAYRIEFLIHTGLVRVVEDSEIKYERKICKA</sequence>
<gene>
    <name evidence="3" type="ORF">DWV06_00425</name>
</gene>
<dbReference type="RefSeq" id="WP_115480211.1">
    <property type="nucleotide sequence ID" value="NZ_QRCT01000004.1"/>
</dbReference>
<evidence type="ECO:0000313" key="4">
    <source>
        <dbReference type="Proteomes" id="UP000255036"/>
    </source>
</evidence>
<keyword evidence="4" id="KW-1185">Reference proteome</keyword>
<dbReference type="AlphaFoldDB" id="A0A371AZY5"/>
<comment type="caution">
    <text evidence="3">The sequence shown here is derived from an EMBL/GenBank/DDBJ whole genome shotgun (WGS) entry which is preliminary data.</text>
</comment>
<dbReference type="Proteomes" id="UP000255036">
    <property type="component" value="Unassembled WGS sequence"/>
</dbReference>
<evidence type="ECO:0000259" key="1">
    <source>
        <dbReference type="Pfam" id="PF08874"/>
    </source>
</evidence>
<accession>A0A371AZY5</accession>
<dbReference type="InterPro" id="IPR022123">
    <property type="entry name" value="DUF3658"/>
</dbReference>
<feature type="domain" description="DUF3658" evidence="2">
    <location>
        <begin position="159"/>
        <end position="253"/>
    </location>
</feature>
<organism evidence="3 4">
    <name type="scientific">Anaerosacchariphilus polymeriproducens</name>
    <dbReference type="NCBI Taxonomy" id="1812858"/>
    <lineage>
        <taxon>Bacteria</taxon>
        <taxon>Bacillati</taxon>
        <taxon>Bacillota</taxon>
        <taxon>Clostridia</taxon>
        <taxon>Lachnospirales</taxon>
        <taxon>Lachnospiraceae</taxon>
        <taxon>Anaerosacchariphilus</taxon>
    </lineage>
</organism>